<dbReference type="PANTHER" id="PTHR30081:SF1">
    <property type="entry name" value="PROTEIN TRANSLOCASE SUBUNIT SECD"/>
    <property type="match status" value="1"/>
</dbReference>
<keyword evidence="14" id="KW-1185">Reference proteome</keyword>
<dbReference type="InterPro" id="IPR055344">
    <property type="entry name" value="SecD_SecF_C_bact"/>
</dbReference>
<keyword evidence="2 9" id="KW-0813">Transport</keyword>
<dbReference type="Pfam" id="PF22599">
    <property type="entry name" value="SecDF_P1_head"/>
    <property type="match status" value="1"/>
</dbReference>
<feature type="transmembrane region" description="Helical" evidence="9">
    <location>
        <begin position="288"/>
        <end position="307"/>
    </location>
</feature>
<dbReference type="SUPFAM" id="SSF82866">
    <property type="entry name" value="Multidrug efflux transporter AcrB transmembrane domain"/>
    <property type="match status" value="1"/>
</dbReference>
<comment type="function">
    <text evidence="9">Part of the Sec protein translocase complex. Interacts with the SecYEG preprotein conducting channel. SecDF uses the proton motive force (PMF) to complete protein translocation after the ATP-dependent function of SecA.</text>
</comment>
<feature type="domain" description="SecDF P1 head subdomain" evidence="12">
    <location>
        <begin position="133"/>
        <end position="215"/>
    </location>
</feature>
<dbReference type="GO" id="GO:0065002">
    <property type="term" value="P:intracellular protein transmembrane transport"/>
    <property type="evidence" value="ECO:0007669"/>
    <property type="project" value="UniProtKB-UniRule"/>
</dbReference>
<dbReference type="GO" id="GO:0043952">
    <property type="term" value="P:protein transport by the Sec complex"/>
    <property type="evidence" value="ECO:0007669"/>
    <property type="project" value="UniProtKB-UniRule"/>
</dbReference>
<evidence type="ECO:0000256" key="9">
    <source>
        <dbReference type="HAMAP-Rule" id="MF_01463"/>
    </source>
</evidence>
<evidence type="ECO:0000256" key="3">
    <source>
        <dbReference type="ARBA" id="ARBA00022475"/>
    </source>
</evidence>
<dbReference type="InterPro" id="IPR001036">
    <property type="entry name" value="Acrflvin-R"/>
</dbReference>
<dbReference type="STRING" id="624147.SAMN04487970_100818"/>
<evidence type="ECO:0000256" key="8">
    <source>
        <dbReference type="ARBA" id="ARBA00023136"/>
    </source>
</evidence>
<dbReference type="PRINTS" id="PR00702">
    <property type="entry name" value="ACRIFLAVINRP"/>
</dbReference>
<reference evidence="14" key="1">
    <citation type="submission" date="2016-10" db="EMBL/GenBank/DDBJ databases">
        <authorList>
            <person name="Varghese N."/>
            <person name="Submissions S."/>
        </authorList>
    </citation>
    <scope>NUCLEOTIDE SEQUENCE [LARGE SCALE GENOMIC DNA]</scope>
    <source>
        <strain evidence="14">CGMCC 1.8946</strain>
    </source>
</reference>
<protein>
    <recommendedName>
        <fullName evidence="9">Protein translocase subunit SecD</fullName>
    </recommendedName>
</protein>
<dbReference type="GO" id="GO:0006605">
    <property type="term" value="P:protein targeting"/>
    <property type="evidence" value="ECO:0007669"/>
    <property type="project" value="UniProtKB-UniRule"/>
</dbReference>
<dbReference type="RefSeq" id="WP_090669268.1">
    <property type="nucleotide sequence ID" value="NZ_FMTT01000008.1"/>
</dbReference>
<dbReference type="InterPro" id="IPR054384">
    <property type="entry name" value="SecDF_P1_head"/>
</dbReference>
<sequence length="410" mass="44866">MDIKRIVAFFAIVLIVFAAIGVTSPQLVKQVKLGLDLKGGFEILYVVEPIEPGKPVTPESLKQTAISLEKRADSLGIAEPEVTTEGSDRIRVKLAGVSNEEEVRKIIKEPAQLTFRGPDGTKEMLGSDFVEGAAQVGFDQQNRPMISIEVKDKEKFRKVTEKLIGQPLGIYLDEHQLSAPIVQQVLTDGKATISGNYTYDEANKLKDTINLGALPLKLTEKYTQSVGATLGQLSLQETVKAGLVGSVLILLFMLIFYRVPGLVASISIITYAWLLLVVFDWINATLTLPGIAAFILGIGVAVDANIITAERIKEEIRSGKSILSSMKAGSKHSFRTIMDANITNIISGFVLFYIGNGAIRGFALTTMLSIVLSVITNVFFARFLTLLLIRSNLFKKPVYFGVKESEIREL</sequence>
<comment type="subunit">
    <text evidence="9">Forms a complex with SecF. Part of the essential Sec protein translocation apparatus which comprises SecA, SecYEG and auxiliary proteins SecDF. Other proteins may also be involved.</text>
</comment>
<evidence type="ECO:0000256" key="7">
    <source>
        <dbReference type="ARBA" id="ARBA00023010"/>
    </source>
</evidence>
<proteinExistence type="inferred from homology"/>
<keyword evidence="3 9" id="KW-1003">Cell membrane</keyword>
<dbReference type="NCBIfam" id="TIGR01129">
    <property type="entry name" value="secD"/>
    <property type="match status" value="1"/>
</dbReference>
<dbReference type="AlphaFoldDB" id="A0A1G4QML0"/>
<accession>A0A1G4QML0</accession>
<dbReference type="OrthoDB" id="9805019at2"/>
<dbReference type="Gene3D" id="1.20.1640.10">
    <property type="entry name" value="Multidrug efflux transporter AcrB transmembrane domain"/>
    <property type="match status" value="1"/>
</dbReference>
<evidence type="ECO:0000259" key="10">
    <source>
        <dbReference type="Pfam" id="PF02355"/>
    </source>
</evidence>
<evidence type="ECO:0000259" key="12">
    <source>
        <dbReference type="Pfam" id="PF22599"/>
    </source>
</evidence>
<keyword evidence="4 9" id="KW-0812">Transmembrane</keyword>
<dbReference type="InterPro" id="IPR048634">
    <property type="entry name" value="SecD_SecF_C"/>
</dbReference>
<feature type="transmembrane region" description="Helical" evidence="9">
    <location>
        <begin position="336"/>
        <end position="355"/>
    </location>
</feature>
<dbReference type="Gene3D" id="3.30.70.3220">
    <property type="match status" value="1"/>
</dbReference>
<name>A0A1G4QML0_9BACL</name>
<dbReference type="Pfam" id="PF21760">
    <property type="entry name" value="SecD_1st"/>
    <property type="match status" value="1"/>
</dbReference>
<evidence type="ECO:0000259" key="11">
    <source>
        <dbReference type="Pfam" id="PF21760"/>
    </source>
</evidence>
<evidence type="ECO:0000256" key="6">
    <source>
        <dbReference type="ARBA" id="ARBA00022989"/>
    </source>
</evidence>
<gene>
    <name evidence="9" type="primary">secD</name>
    <name evidence="13" type="ORF">SAMN04487970_100818</name>
</gene>
<feature type="transmembrane region" description="Helical" evidence="9">
    <location>
        <begin position="367"/>
        <end position="389"/>
    </location>
</feature>
<keyword evidence="8 9" id="KW-0472">Membrane</keyword>
<comment type="similarity">
    <text evidence="9">Belongs to the SecD/SecF family. SecD subfamily.</text>
</comment>
<dbReference type="InterPro" id="IPR005791">
    <property type="entry name" value="SecD"/>
</dbReference>
<evidence type="ECO:0000313" key="13">
    <source>
        <dbReference type="EMBL" id="SCW45854.1"/>
    </source>
</evidence>
<dbReference type="GO" id="GO:0015450">
    <property type="term" value="F:protein-transporting ATPase activity"/>
    <property type="evidence" value="ECO:0007669"/>
    <property type="project" value="InterPro"/>
</dbReference>
<evidence type="ECO:0000256" key="1">
    <source>
        <dbReference type="ARBA" id="ARBA00004651"/>
    </source>
</evidence>
<keyword evidence="5 9" id="KW-0653">Protein transport</keyword>
<organism evidence="13 14">
    <name type="scientific">Paenibacillus tianmuensis</name>
    <dbReference type="NCBI Taxonomy" id="624147"/>
    <lineage>
        <taxon>Bacteria</taxon>
        <taxon>Bacillati</taxon>
        <taxon>Bacillota</taxon>
        <taxon>Bacilli</taxon>
        <taxon>Bacillales</taxon>
        <taxon>Paenibacillaceae</taxon>
        <taxon>Paenibacillus</taxon>
    </lineage>
</organism>
<comment type="caution">
    <text evidence="9">Lacks conserved residue(s) required for the propagation of feature annotation.</text>
</comment>
<feature type="domain" description="Protein export membrane protein SecD/SecF C-terminal" evidence="10">
    <location>
        <begin position="221"/>
        <end position="388"/>
    </location>
</feature>
<evidence type="ECO:0000256" key="4">
    <source>
        <dbReference type="ARBA" id="ARBA00022692"/>
    </source>
</evidence>
<evidence type="ECO:0000313" key="14">
    <source>
        <dbReference type="Proteomes" id="UP000198601"/>
    </source>
</evidence>
<dbReference type="Proteomes" id="UP000198601">
    <property type="component" value="Unassembled WGS sequence"/>
</dbReference>
<evidence type="ECO:0000256" key="5">
    <source>
        <dbReference type="ARBA" id="ARBA00022927"/>
    </source>
</evidence>
<keyword evidence="6 9" id="KW-1133">Transmembrane helix</keyword>
<comment type="subcellular location">
    <subcellularLocation>
        <location evidence="1 9">Cell membrane</location>
        <topology evidence="1 9">Multi-pass membrane protein</topology>
    </subcellularLocation>
</comment>
<keyword evidence="7 9" id="KW-0811">Translocation</keyword>
<dbReference type="FunFam" id="1.20.1640.10:FF:000004">
    <property type="entry name" value="Protein translocase subunit SecD"/>
    <property type="match status" value="1"/>
</dbReference>
<dbReference type="InterPro" id="IPR048631">
    <property type="entry name" value="SecD_1st"/>
</dbReference>
<dbReference type="PANTHER" id="PTHR30081">
    <property type="entry name" value="PROTEIN-EXPORT MEMBRANE PROTEIN SEC"/>
    <property type="match status" value="1"/>
</dbReference>
<dbReference type="HAMAP" id="MF_01463_B">
    <property type="entry name" value="SecD_B"/>
    <property type="match status" value="1"/>
</dbReference>
<dbReference type="Pfam" id="PF02355">
    <property type="entry name" value="SecD_SecF_C"/>
    <property type="match status" value="1"/>
</dbReference>
<dbReference type="InterPro" id="IPR022813">
    <property type="entry name" value="SecD/SecF_arch_bac"/>
</dbReference>
<evidence type="ECO:0000256" key="2">
    <source>
        <dbReference type="ARBA" id="ARBA00022448"/>
    </source>
</evidence>
<dbReference type="NCBIfam" id="TIGR00916">
    <property type="entry name" value="2A0604s01"/>
    <property type="match status" value="1"/>
</dbReference>
<feature type="domain" description="Protein translocase subunit SecDF P1" evidence="11">
    <location>
        <begin position="62"/>
        <end position="119"/>
    </location>
</feature>
<dbReference type="EMBL" id="FMTT01000008">
    <property type="protein sequence ID" value="SCW45854.1"/>
    <property type="molecule type" value="Genomic_DNA"/>
</dbReference>
<dbReference type="GO" id="GO:0005886">
    <property type="term" value="C:plasma membrane"/>
    <property type="evidence" value="ECO:0007669"/>
    <property type="project" value="UniProtKB-SubCell"/>
</dbReference>